<keyword evidence="1" id="KW-0812">Transmembrane</keyword>
<reference evidence="2 3" key="2">
    <citation type="journal article" date="2011" name="J. Bacteriol.">
        <title>Complete genome sequence of a carbon monoxide-utilizing acetogen, Eubacterium limosum KIST612.</title>
        <authorList>
            <person name="Roh H."/>
            <person name="Ko H.J."/>
            <person name="Kim D."/>
            <person name="Choi D.G."/>
            <person name="Park S."/>
            <person name="Kim S."/>
            <person name="Chang I.S."/>
            <person name="Choi I.G."/>
        </authorList>
    </citation>
    <scope>NUCLEOTIDE SEQUENCE [LARGE SCALE GENOMIC DNA]</scope>
    <source>
        <strain evidence="2 3">KIST612</strain>
    </source>
</reference>
<dbReference type="AlphaFoldDB" id="E3GN99"/>
<dbReference type="HOGENOM" id="CLU_3199951_0_0_9"/>
<evidence type="ECO:0000313" key="2">
    <source>
        <dbReference type="EMBL" id="ADO37594.1"/>
    </source>
</evidence>
<name>E3GN99_9FIRM</name>
<accession>E3GN99</accession>
<evidence type="ECO:0000313" key="3">
    <source>
        <dbReference type="Proteomes" id="UP000006873"/>
    </source>
</evidence>
<keyword evidence="1" id="KW-0472">Membrane</keyword>
<dbReference type="EMBL" id="CP002273">
    <property type="protein sequence ID" value="ADO37594.1"/>
    <property type="molecule type" value="Genomic_DNA"/>
</dbReference>
<dbReference type="KEGG" id="elm:ELI_2612"/>
<organism evidence="2 3">
    <name type="scientific">Eubacterium callanderi</name>
    <dbReference type="NCBI Taxonomy" id="53442"/>
    <lineage>
        <taxon>Bacteria</taxon>
        <taxon>Bacillati</taxon>
        <taxon>Bacillota</taxon>
        <taxon>Clostridia</taxon>
        <taxon>Eubacteriales</taxon>
        <taxon>Eubacteriaceae</taxon>
        <taxon>Eubacterium</taxon>
    </lineage>
</organism>
<evidence type="ECO:0000256" key="1">
    <source>
        <dbReference type="SAM" id="Phobius"/>
    </source>
</evidence>
<protein>
    <submittedName>
        <fullName evidence="2">Uncharacterized protein</fullName>
    </submittedName>
</protein>
<feature type="transmembrane region" description="Helical" evidence="1">
    <location>
        <begin position="7"/>
        <end position="24"/>
    </location>
</feature>
<keyword evidence="3" id="KW-1185">Reference proteome</keyword>
<sequence>MTKENRIACITMTIIIGVKIFRIMDRLPQSKNLCFAIEHLVEHYF</sequence>
<reference key="1">
    <citation type="submission" date="2010-09" db="EMBL/GenBank/DDBJ databases">
        <authorList>
            <person name="Roh H."/>
            <person name="Ko H.-J."/>
            <person name="Kim D."/>
            <person name="Choi D.G."/>
            <person name="Park S."/>
            <person name="Kim S."/>
            <person name="Kim K.H."/>
            <person name="Chang I.S."/>
            <person name="Choi I.-G."/>
        </authorList>
    </citation>
    <scope>NUCLEOTIDE SEQUENCE</scope>
    <source>
        <strain>KIST612</strain>
    </source>
</reference>
<proteinExistence type="predicted"/>
<keyword evidence="1" id="KW-1133">Transmembrane helix</keyword>
<dbReference type="Proteomes" id="UP000006873">
    <property type="component" value="Chromosome"/>
</dbReference>
<gene>
    <name evidence="2" type="ordered locus">ELI_2612</name>
</gene>